<name>A0ABT7QTT9_9BACT</name>
<protein>
    <recommendedName>
        <fullName evidence="4">coproporphyrinogen oxidase</fullName>
        <ecNumber evidence="4">1.3.3.3</ecNumber>
    </recommendedName>
</protein>
<evidence type="ECO:0000313" key="9">
    <source>
        <dbReference type="Proteomes" id="UP001169066"/>
    </source>
</evidence>
<comment type="similarity">
    <text evidence="2">Belongs to the aerobic coproporphyrinogen-III oxidase family.</text>
</comment>
<comment type="subunit">
    <text evidence="3">Homodimer.</text>
</comment>
<dbReference type="SUPFAM" id="SSF102886">
    <property type="entry name" value="Coproporphyrinogen III oxidase"/>
    <property type="match status" value="1"/>
</dbReference>
<dbReference type="RefSeq" id="WP_289402230.1">
    <property type="nucleotide sequence ID" value="NZ_JAQIBC010000007.1"/>
</dbReference>
<evidence type="ECO:0000256" key="5">
    <source>
        <dbReference type="ARBA" id="ARBA00023002"/>
    </source>
</evidence>
<evidence type="ECO:0000256" key="2">
    <source>
        <dbReference type="ARBA" id="ARBA00010644"/>
    </source>
</evidence>
<dbReference type="InterPro" id="IPR001260">
    <property type="entry name" value="Coprogen_oxidase_aer"/>
</dbReference>
<dbReference type="Gene3D" id="3.40.1500.10">
    <property type="entry name" value="Coproporphyrinogen III oxidase, aerobic"/>
    <property type="match status" value="1"/>
</dbReference>
<evidence type="ECO:0000256" key="6">
    <source>
        <dbReference type="ARBA" id="ARBA00023133"/>
    </source>
</evidence>
<evidence type="ECO:0000256" key="3">
    <source>
        <dbReference type="ARBA" id="ARBA00011738"/>
    </source>
</evidence>
<reference evidence="8" key="1">
    <citation type="submission" date="2023-01" db="EMBL/GenBank/DDBJ databases">
        <title>Sulfurovum sp. XTW-4 genome assembly.</title>
        <authorList>
            <person name="Wang J."/>
        </authorList>
    </citation>
    <scope>NUCLEOTIDE SEQUENCE</scope>
    <source>
        <strain evidence="8">XTW-4</strain>
    </source>
</reference>
<gene>
    <name evidence="8" type="ORF">PF327_08995</name>
</gene>
<organism evidence="8 9">
    <name type="scientific">Sulfurovum xiamenensis</name>
    <dbReference type="NCBI Taxonomy" id="3019066"/>
    <lineage>
        <taxon>Bacteria</taxon>
        <taxon>Pseudomonadati</taxon>
        <taxon>Campylobacterota</taxon>
        <taxon>Epsilonproteobacteria</taxon>
        <taxon>Campylobacterales</taxon>
        <taxon>Sulfurovaceae</taxon>
        <taxon>Sulfurovum</taxon>
    </lineage>
</organism>
<comment type="pathway">
    <text evidence="1">Porphyrin-containing compound metabolism; protoporphyrin-IX biosynthesis; protoporphyrinogen-IX from coproporphyrinogen-III (O2 route): step 1/1.</text>
</comment>
<dbReference type="Proteomes" id="UP001169066">
    <property type="component" value="Unassembled WGS sequence"/>
</dbReference>
<sequence>MTMIIRAKSPQAKEAYSLVDGLQAYFVSKLNAVALQFGKGRSCEAVTWERDGGEHGGGVRYEARDTVVYDRGSVNISQVHYDDDESKKLGSATAISTIIHPRNPHAPSMHMHISWTQMKDGEGYWRVMADLNPSLLGESDADKKHFSQTLKNVIGALYEEGAAQGDRYFYIPVLGRHRGVSHFYLEGYNSGNFEEDKAFVLKVGERVIETYIDIISKKLMEYPTFTEEEKEEQLAYHTLYLFQVLTLDRGTTSGLLVHDQNDVGIMGSIPSHVNRDLLASWVQKMPQPQDLLVQALLKALPDEMPTPVEENTKKALAYAVRQHYRKYPEALSMQASGDIIPPTVDNHR</sequence>
<dbReference type="PANTHER" id="PTHR10755:SF0">
    <property type="entry name" value="OXYGEN-DEPENDENT COPROPORPHYRINOGEN-III OXIDASE, MITOCHONDRIAL"/>
    <property type="match status" value="1"/>
</dbReference>
<evidence type="ECO:0000256" key="1">
    <source>
        <dbReference type="ARBA" id="ARBA00005168"/>
    </source>
</evidence>
<proteinExistence type="inferred from homology"/>
<accession>A0ABT7QTT9</accession>
<keyword evidence="5" id="KW-0560">Oxidoreductase</keyword>
<keyword evidence="9" id="KW-1185">Reference proteome</keyword>
<keyword evidence="6" id="KW-0350">Heme biosynthesis</keyword>
<dbReference type="EC" id="1.3.3.3" evidence="4"/>
<evidence type="ECO:0000256" key="7">
    <source>
        <dbReference type="ARBA" id="ARBA00023244"/>
    </source>
</evidence>
<dbReference type="InterPro" id="IPR036406">
    <property type="entry name" value="Coprogen_oxidase_aer_sf"/>
</dbReference>
<dbReference type="EMBL" id="JAQIBC010000007">
    <property type="protein sequence ID" value="MDM5264329.1"/>
    <property type="molecule type" value="Genomic_DNA"/>
</dbReference>
<dbReference type="PANTHER" id="PTHR10755">
    <property type="entry name" value="COPROPORPHYRINOGEN III OXIDASE, MITOCHONDRIAL"/>
    <property type="match status" value="1"/>
</dbReference>
<evidence type="ECO:0000313" key="8">
    <source>
        <dbReference type="EMBL" id="MDM5264329.1"/>
    </source>
</evidence>
<keyword evidence="7" id="KW-0627">Porphyrin biosynthesis</keyword>
<dbReference type="Pfam" id="PF01218">
    <property type="entry name" value="Coprogen_oxidas"/>
    <property type="match status" value="1"/>
</dbReference>
<comment type="caution">
    <text evidence="8">The sequence shown here is derived from an EMBL/GenBank/DDBJ whole genome shotgun (WGS) entry which is preliminary data.</text>
</comment>
<evidence type="ECO:0000256" key="4">
    <source>
        <dbReference type="ARBA" id="ARBA00012869"/>
    </source>
</evidence>